<evidence type="ECO:0000256" key="1">
    <source>
        <dbReference type="SAM" id="MobiDB-lite"/>
    </source>
</evidence>
<feature type="region of interest" description="Disordered" evidence="1">
    <location>
        <begin position="69"/>
        <end position="91"/>
    </location>
</feature>
<sequence length="91" mass="9517">MRLMASRASYDRLWSAGLLWCFLAGLGCAALVRPDLSWFGALGGLLVVALLTAARVPSAWAYLTLNAAASHPSESPTTTAAPAGPHPSTRH</sequence>
<dbReference type="PROSITE" id="PS51257">
    <property type="entry name" value="PROKAR_LIPOPROTEIN"/>
    <property type="match status" value="1"/>
</dbReference>
<feature type="transmembrane region" description="Helical" evidence="2">
    <location>
        <begin position="39"/>
        <end position="63"/>
    </location>
</feature>
<dbReference type="AlphaFoldDB" id="B2GI00"/>
<dbReference type="KEGG" id="krh:KRH_21650"/>
<organism evidence="3 4">
    <name type="scientific">Kocuria rhizophila (strain ATCC 9341 / DSM 348 / NBRC 103217 / DC2201)</name>
    <dbReference type="NCBI Taxonomy" id="378753"/>
    <lineage>
        <taxon>Bacteria</taxon>
        <taxon>Bacillati</taxon>
        <taxon>Actinomycetota</taxon>
        <taxon>Actinomycetes</taxon>
        <taxon>Micrococcales</taxon>
        <taxon>Micrococcaceae</taxon>
        <taxon>Kocuria</taxon>
    </lineage>
</organism>
<keyword evidence="4" id="KW-1185">Reference proteome</keyword>
<name>B2GI00_KOCRD</name>
<keyword evidence="2" id="KW-0472">Membrane</keyword>
<accession>B2GI00</accession>
<evidence type="ECO:0000256" key="2">
    <source>
        <dbReference type="SAM" id="Phobius"/>
    </source>
</evidence>
<dbReference type="Proteomes" id="UP000008838">
    <property type="component" value="Chromosome"/>
</dbReference>
<dbReference type="EMBL" id="AP009152">
    <property type="protein sequence ID" value="BAG30512.1"/>
    <property type="molecule type" value="Genomic_DNA"/>
</dbReference>
<protein>
    <submittedName>
        <fullName evidence="3">Hypothetical membrane protein</fullName>
    </submittedName>
</protein>
<keyword evidence="2" id="KW-0812">Transmembrane</keyword>
<gene>
    <name evidence="3" type="ordered locus">KRH_21650</name>
</gene>
<proteinExistence type="predicted"/>
<dbReference type="HOGENOM" id="CLU_2423082_0_0_11"/>
<keyword evidence="2" id="KW-1133">Transmembrane helix</keyword>
<reference evidence="3 4" key="1">
    <citation type="journal article" date="2008" name="J. Bacteriol.">
        <title>Complete genome sequence of the soil actinomycete Kocuria rhizophila.</title>
        <authorList>
            <person name="Takarada H."/>
            <person name="Sekine M."/>
            <person name="Kosugi H."/>
            <person name="Matsuo Y."/>
            <person name="Fujisawa T."/>
            <person name="Omata S."/>
            <person name="Kishi E."/>
            <person name="Shimizu A."/>
            <person name="Tsukatani N."/>
            <person name="Tanikawa S."/>
            <person name="Fujita N."/>
            <person name="Harayama S."/>
        </authorList>
    </citation>
    <scope>NUCLEOTIDE SEQUENCE [LARGE SCALE GENOMIC DNA]</scope>
    <source>
        <strain evidence="4">ATCC 9341 / DSM 348 / NBRC 103217 / DC2201</strain>
    </source>
</reference>
<evidence type="ECO:0000313" key="3">
    <source>
        <dbReference type="EMBL" id="BAG30512.1"/>
    </source>
</evidence>
<evidence type="ECO:0000313" key="4">
    <source>
        <dbReference type="Proteomes" id="UP000008838"/>
    </source>
</evidence>